<dbReference type="EMBL" id="KN646969">
    <property type="protein sequence ID" value="KHN37479.1"/>
    <property type="molecule type" value="Genomic_DNA"/>
</dbReference>
<protein>
    <submittedName>
        <fullName evidence="3">Uncharacterized protein</fullName>
    </submittedName>
</protein>
<dbReference type="InterPro" id="IPR005061">
    <property type="entry name" value="Ist1"/>
</dbReference>
<keyword evidence="2" id="KW-0812">Transmembrane</keyword>
<dbReference type="PANTHER" id="PTHR12161:SF84">
    <property type="entry name" value="VACUOLAR PROTEIN SORTING-ASSOCIATED PROTEIN IST1-RELATED"/>
    <property type="match status" value="1"/>
</dbReference>
<gene>
    <name evidence="3" type="ORF">glysoja_036256</name>
</gene>
<dbReference type="GO" id="GO:0015031">
    <property type="term" value="P:protein transport"/>
    <property type="evidence" value="ECO:0007669"/>
    <property type="project" value="InterPro"/>
</dbReference>
<sequence>MLDGILGRGFTAKWFALCALFDEESVVMLLTTINVFSSAAFFVFSKSLIKLTKSRIDVIRRKRRATEKFLKKDIADLLLNGLDINAYGRVIDPLFFFFYLYFFVCFNLFSIE</sequence>
<keyword evidence="2" id="KW-0472">Membrane</keyword>
<feature type="transmembrane region" description="Helical" evidence="2">
    <location>
        <begin position="94"/>
        <end position="111"/>
    </location>
</feature>
<dbReference type="Proteomes" id="UP000053555">
    <property type="component" value="Unassembled WGS sequence"/>
</dbReference>
<accession>A0A0B2RZ38</accession>
<organism evidence="3">
    <name type="scientific">Glycine soja</name>
    <name type="common">Wild soybean</name>
    <dbReference type="NCBI Taxonomy" id="3848"/>
    <lineage>
        <taxon>Eukaryota</taxon>
        <taxon>Viridiplantae</taxon>
        <taxon>Streptophyta</taxon>
        <taxon>Embryophyta</taxon>
        <taxon>Tracheophyta</taxon>
        <taxon>Spermatophyta</taxon>
        <taxon>Magnoliopsida</taxon>
        <taxon>eudicotyledons</taxon>
        <taxon>Gunneridae</taxon>
        <taxon>Pentapetalae</taxon>
        <taxon>rosids</taxon>
        <taxon>fabids</taxon>
        <taxon>Fabales</taxon>
        <taxon>Fabaceae</taxon>
        <taxon>Papilionoideae</taxon>
        <taxon>50 kb inversion clade</taxon>
        <taxon>NPAAA clade</taxon>
        <taxon>indigoferoid/millettioid clade</taxon>
        <taxon>Phaseoleae</taxon>
        <taxon>Glycine</taxon>
        <taxon>Glycine subgen. Soja</taxon>
    </lineage>
</organism>
<name>A0A0B2RZ38_GLYSO</name>
<dbReference type="InterPro" id="IPR042277">
    <property type="entry name" value="IST1-like"/>
</dbReference>
<dbReference type="PANTHER" id="PTHR12161">
    <property type="entry name" value="IST1 FAMILY MEMBER"/>
    <property type="match status" value="1"/>
</dbReference>
<evidence type="ECO:0000256" key="2">
    <source>
        <dbReference type="SAM" id="Phobius"/>
    </source>
</evidence>
<evidence type="ECO:0000313" key="3">
    <source>
        <dbReference type="EMBL" id="KHN37479.1"/>
    </source>
</evidence>
<proteinExistence type="inferred from homology"/>
<keyword evidence="2" id="KW-1133">Transmembrane helix</keyword>
<evidence type="ECO:0000256" key="1">
    <source>
        <dbReference type="ARBA" id="ARBA00005536"/>
    </source>
</evidence>
<dbReference type="Gene3D" id="1.20.1260.60">
    <property type="entry name" value="Vacuolar protein sorting-associated protein Ist1"/>
    <property type="match status" value="1"/>
</dbReference>
<dbReference type="AlphaFoldDB" id="A0A0B2RZ38"/>
<feature type="transmembrane region" description="Helical" evidence="2">
    <location>
        <begin position="26"/>
        <end position="45"/>
    </location>
</feature>
<reference evidence="3" key="1">
    <citation type="submission" date="2014-07" db="EMBL/GenBank/DDBJ databases">
        <title>Identification of a novel salt tolerance gene in wild soybean by whole-genome sequencing.</title>
        <authorList>
            <person name="Lam H.-M."/>
            <person name="Qi X."/>
            <person name="Li M.-W."/>
            <person name="Liu X."/>
            <person name="Xie M."/>
            <person name="Ni M."/>
            <person name="Xu X."/>
        </authorList>
    </citation>
    <scope>NUCLEOTIDE SEQUENCE [LARGE SCALE GENOMIC DNA]</scope>
    <source>
        <tissue evidence="3">Root</tissue>
    </source>
</reference>
<comment type="similarity">
    <text evidence="1">Belongs to the IST1 family.</text>
</comment>